<dbReference type="Pfam" id="PF16074">
    <property type="entry name" value="PilW"/>
    <property type="match status" value="1"/>
</dbReference>
<dbReference type="Proteomes" id="UP000235916">
    <property type="component" value="Unassembled WGS sequence"/>
</dbReference>
<accession>A0A2N8L2W6</accession>
<organism evidence="2 3">
    <name type="scientific">Kinneretia aquatilis</name>
    <dbReference type="NCBI Taxonomy" id="2070761"/>
    <lineage>
        <taxon>Bacteria</taxon>
        <taxon>Pseudomonadati</taxon>
        <taxon>Pseudomonadota</taxon>
        <taxon>Betaproteobacteria</taxon>
        <taxon>Burkholderiales</taxon>
        <taxon>Sphaerotilaceae</taxon>
        <taxon>Roseateles</taxon>
    </lineage>
</organism>
<protein>
    <recommendedName>
        <fullName evidence="4">Prepilin-type cleavage/methylation domain-containing protein</fullName>
    </recommendedName>
</protein>
<dbReference type="InterPro" id="IPR032092">
    <property type="entry name" value="PilW"/>
</dbReference>
<keyword evidence="3" id="KW-1185">Reference proteome</keyword>
<dbReference type="RefSeq" id="WP_102766175.1">
    <property type="nucleotide sequence ID" value="NZ_POSP01000001.1"/>
</dbReference>
<evidence type="ECO:0000256" key="1">
    <source>
        <dbReference type="SAM" id="Phobius"/>
    </source>
</evidence>
<dbReference type="AlphaFoldDB" id="A0A2N8L2W6"/>
<keyword evidence="1" id="KW-1133">Transmembrane helix</keyword>
<proteinExistence type="predicted"/>
<evidence type="ECO:0000313" key="3">
    <source>
        <dbReference type="Proteomes" id="UP000235916"/>
    </source>
</evidence>
<evidence type="ECO:0008006" key="4">
    <source>
        <dbReference type="Google" id="ProtNLM"/>
    </source>
</evidence>
<name>A0A2N8L2W6_9BURK</name>
<dbReference type="Pfam" id="PF07963">
    <property type="entry name" value="N_methyl"/>
    <property type="match status" value="1"/>
</dbReference>
<dbReference type="InterPro" id="IPR012902">
    <property type="entry name" value="N_methyl_site"/>
</dbReference>
<keyword evidence="1" id="KW-0812">Transmembrane</keyword>
<comment type="caution">
    <text evidence="2">The sequence shown here is derived from an EMBL/GenBank/DDBJ whole genome shotgun (WGS) entry which is preliminary data.</text>
</comment>
<gene>
    <name evidence="2" type="ORF">C1O66_01175</name>
</gene>
<feature type="transmembrane region" description="Helical" evidence="1">
    <location>
        <begin position="20"/>
        <end position="40"/>
    </location>
</feature>
<keyword evidence="1" id="KW-0472">Membrane</keyword>
<sequence length="349" mass="36906">MKSTNLQRPVGHPQNGFSLIELLVGVVLGMIAVIVVMQVFSLSERGQRSATSGDEAQTNGAIAATELQRNIRQSGHGAANLLLAGCSLTLPGGRVLSGLGPVTINHASIPAGDSGSDTLLVVFSNGNGAPEGDRIIAEPNALTYTVANATAFNINDMVIAANQVRPTPCNLLLDRVSAAPVGANVTVAVGAVGLQDTLFNWGLAPKVLAYAVRNGRLTQCDYMVNDCSSEAAQVWVEIIDNVVNLRAQYGRDTSAAPMDGIVDLFDQTTPATACQWARMSAVRLAITTVSGQREKTIVTDSGNAPRWAGTEEAPIDLSAENLWQYYRYKVFEAIVPLRNLAWQGAVATC</sequence>
<dbReference type="OrthoDB" id="8533459at2"/>
<dbReference type="EMBL" id="POSP01000001">
    <property type="protein sequence ID" value="PND40040.1"/>
    <property type="molecule type" value="Genomic_DNA"/>
</dbReference>
<dbReference type="GO" id="GO:0043683">
    <property type="term" value="P:type IV pilus assembly"/>
    <property type="evidence" value="ECO:0007669"/>
    <property type="project" value="InterPro"/>
</dbReference>
<evidence type="ECO:0000313" key="2">
    <source>
        <dbReference type="EMBL" id="PND40040.1"/>
    </source>
</evidence>
<reference evidence="2 3" key="1">
    <citation type="submission" date="2018-01" db="EMBL/GenBank/DDBJ databases">
        <title>Draft genome sequence of Paucibacter aquatile CR182 isolated from freshwater of the Nakdong River.</title>
        <authorList>
            <person name="Choi A."/>
            <person name="Chung E.J."/>
        </authorList>
    </citation>
    <scope>NUCLEOTIDE SEQUENCE [LARGE SCALE GENOMIC DNA]</scope>
    <source>
        <strain evidence="2 3">CR182</strain>
    </source>
</reference>